<dbReference type="Gene3D" id="3.30.1330.70">
    <property type="entry name" value="Holliday junction resolvase RusA"/>
    <property type="match status" value="1"/>
</dbReference>
<dbReference type="GO" id="GO:0006310">
    <property type="term" value="P:DNA recombination"/>
    <property type="evidence" value="ECO:0007669"/>
    <property type="project" value="InterPro"/>
</dbReference>
<dbReference type="GO" id="GO:0006281">
    <property type="term" value="P:DNA repair"/>
    <property type="evidence" value="ECO:0007669"/>
    <property type="project" value="InterPro"/>
</dbReference>
<dbReference type="Pfam" id="PF05866">
    <property type="entry name" value="RusA"/>
    <property type="match status" value="1"/>
</dbReference>
<organism evidence="1">
    <name type="scientific">viral metagenome</name>
    <dbReference type="NCBI Taxonomy" id="1070528"/>
    <lineage>
        <taxon>unclassified sequences</taxon>
        <taxon>metagenomes</taxon>
        <taxon>organismal metagenomes</taxon>
    </lineage>
</organism>
<dbReference type="GO" id="GO:0000287">
    <property type="term" value="F:magnesium ion binding"/>
    <property type="evidence" value="ECO:0007669"/>
    <property type="project" value="InterPro"/>
</dbReference>
<dbReference type="InterPro" id="IPR008822">
    <property type="entry name" value="Endonuclease_RusA-like"/>
</dbReference>
<evidence type="ECO:0000313" key="1">
    <source>
        <dbReference type="EMBL" id="QJA90806.1"/>
    </source>
</evidence>
<gene>
    <name evidence="1" type="ORF">MM415B03559_0003</name>
</gene>
<dbReference type="AlphaFoldDB" id="A0A6M3L7L7"/>
<protein>
    <submittedName>
        <fullName evidence="1">Putative endodeoxyribonuclease</fullName>
    </submittedName>
</protein>
<sequence>MRATIYVEPHAKGRAKVGMFGGHATMYMPKKTRLAEADIKASIRKDIMEQERFNSGEPLVLWAIFYRQKPQSAAKKLKQPIARPDLDNYLKTLLDALNKFAYSDDSQIVEIHTKKAFAEIGTPPRIEFTLDIKDDNQGDALFLWAMGE</sequence>
<accession>A0A6M3L7L7</accession>
<reference evidence="1" key="1">
    <citation type="submission" date="2020-03" db="EMBL/GenBank/DDBJ databases">
        <title>The deep terrestrial virosphere.</title>
        <authorList>
            <person name="Holmfeldt K."/>
            <person name="Nilsson E."/>
            <person name="Simone D."/>
            <person name="Lopez-Fernandez M."/>
            <person name="Wu X."/>
            <person name="de Brujin I."/>
            <person name="Lundin D."/>
            <person name="Andersson A."/>
            <person name="Bertilsson S."/>
            <person name="Dopson M."/>
        </authorList>
    </citation>
    <scope>NUCLEOTIDE SEQUENCE</scope>
    <source>
        <strain evidence="1">MM415B03559</strain>
    </source>
</reference>
<dbReference type="InterPro" id="IPR036614">
    <property type="entry name" value="RusA-like_sf"/>
</dbReference>
<name>A0A6M3L7L7_9ZZZZ</name>
<dbReference type="SUPFAM" id="SSF103084">
    <property type="entry name" value="Holliday junction resolvase RusA"/>
    <property type="match status" value="1"/>
</dbReference>
<proteinExistence type="predicted"/>
<dbReference type="EMBL" id="MT142939">
    <property type="protein sequence ID" value="QJA90806.1"/>
    <property type="molecule type" value="Genomic_DNA"/>
</dbReference>